<feature type="domain" description="Methyltransferase small" evidence="4">
    <location>
        <begin position="134"/>
        <end position="213"/>
    </location>
</feature>
<reference evidence="5 6" key="1">
    <citation type="submission" date="2019-09" db="EMBL/GenBank/DDBJ databases">
        <authorList>
            <person name="Chen X.-Y."/>
        </authorList>
    </citation>
    <scope>NUCLEOTIDE SEQUENCE [LARGE SCALE GENOMIC DNA]</scope>
    <source>
        <strain evidence="5 6">NY5</strain>
    </source>
</reference>
<keyword evidence="5" id="KW-0687">Ribonucleoprotein</keyword>
<evidence type="ECO:0000256" key="3">
    <source>
        <dbReference type="ARBA" id="ARBA00022691"/>
    </source>
</evidence>
<dbReference type="PANTHER" id="PTHR47806">
    <property type="entry name" value="50S RIBOSOMAL PROTEIN L3 GLUTAMINE METHYLTRANSFERASE"/>
    <property type="match status" value="1"/>
</dbReference>
<keyword evidence="3" id="KW-0949">S-adenosyl-L-methionine</keyword>
<dbReference type="GO" id="GO:0032259">
    <property type="term" value="P:methylation"/>
    <property type="evidence" value="ECO:0007669"/>
    <property type="project" value="UniProtKB-KW"/>
</dbReference>
<dbReference type="Gene3D" id="1.10.8.10">
    <property type="entry name" value="DNA helicase RuvA subunit, C-terminal domain"/>
    <property type="match status" value="1"/>
</dbReference>
<dbReference type="GO" id="GO:0005829">
    <property type="term" value="C:cytosol"/>
    <property type="evidence" value="ECO:0007669"/>
    <property type="project" value="TreeGrafter"/>
</dbReference>
<dbReference type="InterPro" id="IPR007848">
    <property type="entry name" value="Small_mtfrase_dom"/>
</dbReference>
<dbReference type="PROSITE" id="PS00092">
    <property type="entry name" value="N6_MTASE"/>
    <property type="match status" value="1"/>
</dbReference>
<dbReference type="PIRSF" id="PIRSF037167">
    <property type="entry name" value="Mtase_YfcB_prd"/>
    <property type="match status" value="1"/>
</dbReference>
<dbReference type="Proteomes" id="UP000323708">
    <property type="component" value="Unassembled WGS sequence"/>
</dbReference>
<dbReference type="RefSeq" id="WP_149613038.1">
    <property type="nucleotide sequence ID" value="NZ_VTUX01000011.1"/>
</dbReference>
<dbReference type="AlphaFoldDB" id="A0A5B0WNV5"/>
<dbReference type="InterPro" id="IPR002052">
    <property type="entry name" value="DNA_methylase_N6_adenine_CS"/>
</dbReference>
<evidence type="ECO:0000313" key="6">
    <source>
        <dbReference type="Proteomes" id="UP000323708"/>
    </source>
</evidence>
<proteinExistence type="predicted"/>
<keyword evidence="1 5" id="KW-0489">Methyltransferase</keyword>
<dbReference type="GO" id="GO:0036009">
    <property type="term" value="F:protein-glutamine N-methyltransferase activity"/>
    <property type="evidence" value="ECO:0007669"/>
    <property type="project" value="InterPro"/>
</dbReference>
<keyword evidence="6" id="KW-1185">Reference proteome</keyword>
<gene>
    <name evidence="5" type="primary">prmB</name>
    <name evidence="5" type="ORF">F0M18_18940</name>
</gene>
<dbReference type="InterPro" id="IPR017127">
    <property type="entry name" value="Ribosome_uL3_MTase"/>
</dbReference>
<dbReference type="GO" id="GO:0005840">
    <property type="term" value="C:ribosome"/>
    <property type="evidence" value="ECO:0007669"/>
    <property type="project" value="UniProtKB-KW"/>
</dbReference>
<dbReference type="Pfam" id="PF05175">
    <property type="entry name" value="MTS"/>
    <property type="match status" value="1"/>
</dbReference>
<dbReference type="PANTHER" id="PTHR47806:SF1">
    <property type="entry name" value="RIBOSOMAL PROTEIN UL3 GLUTAMINE METHYLTRANSFERASE"/>
    <property type="match status" value="1"/>
</dbReference>
<dbReference type="NCBIfam" id="TIGR03533">
    <property type="entry name" value="L3_gln_methyl"/>
    <property type="match status" value="1"/>
</dbReference>
<evidence type="ECO:0000313" key="5">
    <source>
        <dbReference type="EMBL" id="KAA1188118.1"/>
    </source>
</evidence>
<dbReference type="CDD" id="cd02440">
    <property type="entry name" value="AdoMet_MTases"/>
    <property type="match status" value="1"/>
</dbReference>
<name>A0A5B0WNV5_9GAMM</name>
<dbReference type="InterPro" id="IPR029063">
    <property type="entry name" value="SAM-dependent_MTases_sf"/>
</dbReference>
<dbReference type="NCBIfam" id="TIGR00536">
    <property type="entry name" value="hemK_fam"/>
    <property type="match status" value="1"/>
</dbReference>
<dbReference type="InterPro" id="IPR004556">
    <property type="entry name" value="HemK-like"/>
</dbReference>
<keyword evidence="5" id="KW-0689">Ribosomal protein</keyword>
<protein>
    <submittedName>
        <fullName evidence="5">50S ribosomal protein L3 N(5)-glutamine methyltransferase</fullName>
        <ecNumber evidence="5">2.1.1.298</ecNumber>
    </submittedName>
</protein>
<comment type="caution">
    <text evidence="5">The sequence shown here is derived from an EMBL/GenBank/DDBJ whole genome shotgun (WGS) entry which is preliminary data.</text>
</comment>
<dbReference type="SUPFAM" id="SSF53335">
    <property type="entry name" value="S-adenosyl-L-methionine-dependent methyltransferases"/>
    <property type="match status" value="1"/>
</dbReference>
<evidence type="ECO:0000259" key="4">
    <source>
        <dbReference type="Pfam" id="PF05175"/>
    </source>
</evidence>
<organism evidence="5 6">
    <name type="scientific">Pseudohalioglobus sediminis</name>
    <dbReference type="NCBI Taxonomy" id="2606449"/>
    <lineage>
        <taxon>Bacteria</taxon>
        <taxon>Pseudomonadati</taxon>
        <taxon>Pseudomonadota</taxon>
        <taxon>Gammaproteobacteria</taxon>
        <taxon>Cellvibrionales</taxon>
        <taxon>Halieaceae</taxon>
        <taxon>Pseudohalioglobus</taxon>
    </lineage>
</organism>
<sequence>MTIQDHNNAMLDTVGRAIEYCFETLERSKVFYGHGTDNPWDEAVQLVLLAAGLPPDADESLLSRQLEDAQQHTITNWLERRVNEQLPLPYITGRAWFAGLEFACDPRALVPRSPLAELIVNGYQPWYAGPEPANILDLCCGGGCIGLAAAHYQPSAHVELADIDSAALSLAQENRDRLGFGSRVAIHQSDLFQNLQGRRYDIILCNPPYVDADDLASMPAEYQHEPELALGSGADGLDLARRILASARAHLEAHGLLVMEVGNSWQALEAAYPGVPFTWLEFEHGGHGVLALTAAELDEFSDSLSR</sequence>
<accession>A0A5B0WNV5</accession>
<dbReference type="GO" id="GO:0003676">
    <property type="term" value="F:nucleic acid binding"/>
    <property type="evidence" value="ECO:0007669"/>
    <property type="project" value="InterPro"/>
</dbReference>
<keyword evidence="2 5" id="KW-0808">Transferase</keyword>
<dbReference type="EMBL" id="VTUX01000011">
    <property type="protein sequence ID" value="KAA1188118.1"/>
    <property type="molecule type" value="Genomic_DNA"/>
</dbReference>
<evidence type="ECO:0000256" key="2">
    <source>
        <dbReference type="ARBA" id="ARBA00022679"/>
    </source>
</evidence>
<dbReference type="EC" id="2.1.1.298" evidence="5"/>
<evidence type="ECO:0000256" key="1">
    <source>
        <dbReference type="ARBA" id="ARBA00022603"/>
    </source>
</evidence>
<dbReference type="Gene3D" id="3.40.50.150">
    <property type="entry name" value="Vaccinia Virus protein VP39"/>
    <property type="match status" value="1"/>
</dbReference>